<reference evidence="1" key="1">
    <citation type="submission" date="2018-05" db="EMBL/GenBank/DDBJ databases">
        <authorList>
            <person name="Lanie J.A."/>
            <person name="Ng W.-L."/>
            <person name="Kazmierczak K.M."/>
            <person name="Andrzejewski T.M."/>
            <person name="Davidsen T.M."/>
            <person name="Wayne K.J."/>
            <person name="Tettelin H."/>
            <person name="Glass J.I."/>
            <person name="Rusch D."/>
            <person name="Podicherti R."/>
            <person name="Tsui H.-C.T."/>
            <person name="Winkler M.E."/>
        </authorList>
    </citation>
    <scope>NUCLEOTIDE SEQUENCE</scope>
</reference>
<proteinExistence type="predicted"/>
<name>A0A382KYM3_9ZZZZ</name>
<accession>A0A382KYM3</accession>
<protein>
    <submittedName>
        <fullName evidence="1">Uncharacterized protein</fullName>
    </submittedName>
</protein>
<gene>
    <name evidence="1" type="ORF">METZ01_LOCUS281036</name>
</gene>
<dbReference type="AlphaFoldDB" id="A0A382KYM3"/>
<feature type="non-terminal residue" evidence="1">
    <location>
        <position position="84"/>
    </location>
</feature>
<organism evidence="1">
    <name type="scientific">marine metagenome</name>
    <dbReference type="NCBI Taxonomy" id="408172"/>
    <lineage>
        <taxon>unclassified sequences</taxon>
        <taxon>metagenomes</taxon>
        <taxon>ecological metagenomes</taxon>
    </lineage>
</organism>
<sequence>MKNNAKKCPHCGSTSTIPYKYGLILDEVHQENAKEEKYVWGGCVIRPGASPSDYCKDCNKSFGGDVASEEKLQAESFDEESFLK</sequence>
<evidence type="ECO:0000313" key="1">
    <source>
        <dbReference type="EMBL" id="SVC28182.1"/>
    </source>
</evidence>
<dbReference type="EMBL" id="UINC01082949">
    <property type="protein sequence ID" value="SVC28182.1"/>
    <property type="molecule type" value="Genomic_DNA"/>
</dbReference>